<protein>
    <submittedName>
        <fullName evidence="2">Uncharacterized protein</fullName>
    </submittedName>
</protein>
<sequence length="211" mass="23616">MGNIPGADVGQNRPEWAPFGSGRRHLRQRGPEETKMVWQIDQMLYDIELGLMSNTAARRYQGAATKSYKRLHPLPDRSSRTDTGSPAAVIRSPPWRLAPAEAWSWPNPAAPTTDALSVLQLHTYGKLSSAGIERRWRLTTGRLVTPSSSGSNSLRNFEETPVPARRRYPDALPFMALRITVSLTMFYLPFVDATCHVIPVQTAPCWNQCRS</sequence>
<dbReference type="Proteomes" id="UP000717696">
    <property type="component" value="Unassembled WGS sequence"/>
</dbReference>
<accession>A0A9P9J5I8</accession>
<evidence type="ECO:0000313" key="3">
    <source>
        <dbReference type="Proteomes" id="UP000717696"/>
    </source>
</evidence>
<gene>
    <name evidence="2" type="ORF">B0J13DRAFT_522216</name>
</gene>
<organism evidence="2 3">
    <name type="scientific">Dactylonectria estremocensis</name>
    <dbReference type="NCBI Taxonomy" id="1079267"/>
    <lineage>
        <taxon>Eukaryota</taxon>
        <taxon>Fungi</taxon>
        <taxon>Dikarya</taxon>
        <taxon>Ascomycota</taxon>
        <taxon>Pezizomycotina</taxon>
        <taxon>Sordariomycetes</taxon>
        <taxon>Hypocreomycetidae</taxon>
        <taxon>Hypocreales</taxon>
        <taxon>Nectriaceae</taxon>
        <taxon>Dactylonectria</taxon>
    </lineage>
</organism>
<feature type="region of interest" description="Disordered" evidence="1">
    <location>
        <begin position="1"/>
        <end position="31"/>
    </location>
</feature>
<keyword evidence="3" id="KW-1185">Reference proteome</keyword>
<reference evidence="2" key="1">
    <citation type="journal article" date="2021" name="Nat. Commun.">
        <title>Genetic determinants of endophytism in the Arabidopsis root mycobiome.</title>
        <authorList>
            <person name="Mesny F."/>
            <person name="Miyauchi S."/>
            <person name="Thiergart T."/>
            <person name="Pickel B."/>
            <person name="Atanasova L."/>
            <person name="Karlsson M."/>
            <person name="Huettel B."/>
            <person name="Barry K.W."/>
            <person name="Haridas S."/>
            <person name="Chen C."/>
            <person name="Bauer D."/>
            <person name="Andreopoulos W."/>
            <person name="Pangilinan J."/>
            <person name="LaButti K."/>
            <person name="Riley R."/>
            <person name="Lipzen A."/>
            <person name="Clum A."/>
            <person name="Drula E."/>
            <person name="Henrissat B."/>
            <person name="Kohler A."/>
            <person name="Grigoriev I.V."/>
            <person name="Martin F.M."/>
            <person name="Hacquard S."/>
        </authorList>
    </citation>
    <scope>NUCLEOTIDE SEQUENCE</scope>
    <source>
        <strain evidence="2">MPI-CAGE-AT-0021</strain>
    </source>
</reference>
<dbReference type="EMBL" id="JAGMUU010000005">
    <property type="protein sequence ID" value="KAH7151887.1"/>
    <property type="molecule type" value="Genomic_DNA"/>
</dbReference>
<evidence type="ECO:0000313" key="2">
    <source>
        <dbReference type="EMBL" id="KAH7151887.1"/>
    </source>
</evidence>
<dbReference type="AlphaFoldDB" id="A0A9P9J5I8"/>
<proteinExistence type="predicted"/>
<comment type="caution">
    <text evidence="2">The sequence shown here is derived from an EMBL/GenBank/DDBJ whole genome shotgun (WGS) entry which is preliminary data.</text>
</comment>
<name>A0A9P9J5I8_9HYPO</name>
<evidence type="ECO:0000256" key="1">
    <source>
        <dbReference type="SAM" id="MobiDB-lite"/>
    </source>
</evidence>